<dbReference type="Gramene" id="OMP08343">
    <property type="protein sequence ID" value="OMP08343"/>
    <property type="gene ID" value="CCACVL1_01119"/>
</dbReference>
<comment type="caution">
    <text evidence="1">The sequence shown here is derived from an EMBL/GenBank/DDBJ whole genome shotgun (WGS) entry which is preliminary data.</text>
</comment>
<accession>A0A1R3KMM5</accession>
<reference evidence="1 2" key="1">
    <citation type="submission" date="2013-09" db="EMBL/GenBank/DDBJ databases">
        <title>Corchorus capsularis genome sequencing.</title>
        <authorList>
            <person name="Alam M."/>
            <person name="Haque M.S."/>
            <person name="Islam M.S."/>
            <person name="Emdad E.M."/>
            <person name="Islam M.M."/>
            <person name="Ahmed B."/>
            <person name="Halim A."/>
            <person name="Hossen Q.M.M."/>
            <person name="Hossain M.Z."/>
            <person name="Ahmed R."/>
            <person name="Khan M.M."/>
            <person name="Islam R."/>
            <person name="Rashid M.M."/>
            <person name="Khan S.A."/>
            <person name="Rahman M.S."/>
            <person name="Alam M."/>
        </authorList>
    </citation>
    <scope>NUCLEOTIDE SEQUENCE [LARGE SCALE GENOMIC DNA]</scope>
    <source>
        <strain evidence="2">cv. CVL-1</strain>
        <tissue evidence="1">Whole seedling</tissue>
    </source>
</reference>
<evidence type="ECO:0000313" key="1">
    <source>
        <dbReference type="EMBL" id="OMP08343.1"/>
    </source>
</evidence>
<feature type="non-terminal residue" evidence="1">
    <location>
        <position position="24"/>
    </location>
</feature>
<dbReference type="Proteomes" id="UP000188268">
    <property type="component" value="Unassembled WGS sequence"/>
</dbReference>
<name>A0A1R3KMM5_COCAP</name>
<keyword evidence="2" id="KW-1185">Reference proteome</keyword>
<dbReference type="EMBL" id="AWWV01003840">
    <property type="protein sequence ID" value="OMP08343.1"/>
    <property type="molecule type" value="Genomic_DNA"/>
</dbReference>
<protein>
    <submittedName>
        <fullName evidence="1">Uncharacterized protein</fullName>
    </submittedName>
</protein>
<evidence type="ECO:0000313" key="2">
    <source>
        <dbReference type="Proteomes" id="UP000188268"/>
    </source>
</evidence>
<proteinExistence type="predicted"/>
<organism evidence="1 2">
    <name type="scientific">Corchorus capsularis</name>
    <name type="common">Jute</name>
    <dbReference type="NCBI Taxonomy" id="210143"/>
    <lineage>
        <taxon>Eukaryota</taxon>
        <taxon>Viridiplantae</taxon>
        <taxon>Streptophyta</taxon>
        <taxon>Embryophyta</taxon>
        <taxon>Tracheophyta</taxon>
        <taxon>Spermatophyta</taxon>
        <taxon>Magnoliopsida</taxon>
        <taxon>eudicotyledons</taxon>
        <taxon>Gunneridae</taxon>
        <taxon>Pentapetalae</taxon>
        <taxon>rosids</taxon>
        <taxon>malvids</taxon>
        <taxon>Malvales</taxon>
        <taxon>Malvaceae</taxon>
        <taxon>Grewioideae</taxon>
        <taxon>Apeibeae</taxon>
        <taxon>Corchorus</taxon>
    </lineage>
</organism>
<sequence>MDISTLVKRFEPLPKHQMNMKLGQ</sequence>
<dbReference type="AlphaFoldDB" id="A0A1R3KMM5"/>
<gene>
    <name evidence="1" type="ORF">CCACVL1_01119</name>
</gene>